<comment type="caution">
    <text evidence="11">The sequence shown here is derived from an EMBL/GenBank/DDBJ whole genome shotgun (WGS) entry which is preliminary data.</text>
</comment>
<dbReference type="FunFam" id="3.40.50.300:FF:000287">
    <property type="entry name" value="Multidrug ABC transporter ATP-binding protein"/>
    <property type="match status" value="1"/>
</dbReference>
<sequence length="593" mass="65676">MNDLGNVGKYYWHYLKRYWRGFIVSILLIAFSTWCIVVAPTYLGRAVEQLTTYLQQWGSPATRGQASLGSFHHTLITYILLYLGDASSIFIASLILARVTAYSTGTMRVGLFRKLQRMRVQYFDTHRDGDILARFTSDLDNIFNAMNQALLEILLSVAQFVGLLLVMFPQSPTMAWITMASTPIALIVAGVVMHKASGAVNQQQDDIGRLNGYINEQITGQKVLITNGLQQDSLKGFAGYNAKVRQSSLTGQIWSGILNPLMQGMSLLNTAIVIFFGSWYALNGSLSTGAALALVVVFVNYAQQYYQPIMSLTSLYGMIQLAITGARRVDEVRQQPEEVKPVNGQELTAIQDGLKIDDVRFSYLPGKEILHGVTINVHRGEMVALVGPTGSGKTTVMNLMNRFYDVDQGTITIDGTDIRKFDLDSLRENVGIVLQEPQLFTGTIADNIRYGDPQAGMDRVIAAAKQANIHDFIVGLPDGYDTRVSDEQSVFSAGQKQLMSIARTILTNPRLLILDEATSNVDTVTEARIQAAMDNVIQGRTSFVIAHRLKTILNADKIVVLKDGQIIEQGNHQALLAENGFYAELYRNQMVFE</sequence>
<feature type="domain" description="ABC transmembrane type-1" evidence="10">
    <location>
        <begin position="23"/>
        <end position="321"/>
    </location>
</feature>
<dbReference type="OrthoDB" id="9770415at2"/>
<dbReference type="Pfam" id="PF00005">
    <property type="entry name" value="ABC_tran"/>
    <property type="match status" value="1"/>
</dbReference>
<evidence type="ECO:0000313" key="12">
    <source>
        <dbReference type="Proteomes" id="UP000033491"/>
    </source>
</evidence>
<evidence type="ECO:0000256" key="4">
    <source>
        <dbReference type="ARBA" id="ARBA00022741"/>
    </source>
</evidence>
<dbReference type="InterPro" id="IPR027417">
    <property type="entry name" value="P-loop_NTPase"/>
</dbReference>
<feature type="transmembrane region" description="Helical" evidence="8">
    <location>
        <begin position="75"/>
        <end position="97"/>
    </location>
</feature>
<dbReference type="SMART" id="SM00382">
    <property type="entry name" value="AAA"/>
    <property type="match status" value="1"/>
</dbReference>
<dbReference type="InterPro" id="IPR017871">
    <property type="entry name" value="ABC_transporter-like_CS"/>
</dbReference>
<evidence type="ECO:0000259" key="10">
    <source>
        <dbReference type="PROSITE" id="PS50929"/>
    </source>
</evidence>
<evidence type="ECO:0000259" key="9">
    <source>
        <dbReference type="PROSITE" id="PS50893"/>
    </source>
</evidence>
<dbReference type="GO" id="GO:0005524">
    <property type="term" value="F:ATP binding"/>
    <property type="evidence" value="ECO:0007669"/>
    <property type="project" value="UniProtKB-KW"/>
</dbReference>
<dbReference type="PROSITE" id="PS50893">
    <property type="entry name" value="ABC_TRANSPORTER_2"/>
    <property type="match status" value="1"/>
</dbReference>
<dbReference type="Pfam" id="PF00664">
    <property type="entry name" value="ABC_membrane"/>
    <property type="match status" value="1"/>
</dbReference>
<dbReference type="GO" id="GO:0015421">
    <property type="term" value="F:ABC-type oligopeptide transporter activity"/>
    <property type="evidence" value="ECO:0007669"/>
    <property type="project" value="TreeGrafter"/>
</dbReference>
<evidence type="ECO:0000256" key="7">
    <source>
        <dbReference type="ARBA" id="ARBA00023136"/>
    </source>
</evidence>
<dbReference type="SUPFAM" id="SSF52540">
    <property type="entry name" value="P-loop containing nucleoside triphosphate hydrolases"/>
    <property type="match status" value="1"/>
</dbReference>
<dbReference type="Proteomes" id="UP000033491">
    <property type="component" value="Unassembled WGS sequence"/>
</dbReference>
<dbReference type="InterPro" id="IPR003593">
    <property type="entry name" value="AAA+_ATPase"/>
</dbReference>
<reference evidence="11 12" key="1">
    <citation type="submission" date="2015-03" db="EMBL/GenBank/DDBJ databases">
        <authorList>
            <person name="Zheng J."/>
            <person name="Ganezle M."/>
        </authorList>
    </citation>
    <scope>NUCLEOTIDE SEQUENCE [LARGE SCALE GENOMIC DNA]</scope>
    <source>
        <strain evidence="11 12">LP38</strain>
    </source>
</reference>
<evidence type="ECO:0000256" key="2">
    <source>
        <dbReference type="ARBA" id="ARBA00022448"/>
    </source>
</evidence>
<dbReference type="Gene3D" id="1.20.1560.10">
    <property type="entry name" value="ABC transporter type 1, transmembrane domain"/>
    <property type="match status" value="1"/>
</dbReference>
<proteinExistence type="predicted"/>
<dbReference type="RefSeq" id="WP_045806991.1">
    <property type="nucleotide sequence ID" value="NZ_JZCR01000011.1"/>
</dbReference>
<dbReference type="InterPro" id="IPR003439">
    <property type="entry name" value="ABC_transporter-like_ATP-bd"/>
</dbReference>
<accession>A0A0F3RW78</accession>
<evidence type="ECO:0000256" key="8">
    <source>
        <dbReference type="SAM" id="Phobius"/>
    </source>
</evidence>
<dbReference type="GO" id="GO:0016887">
    <property type="term" value="F:ATP hydrolysis activity"/>
    <property type="evidence" value="ECO:0007669"/>
    <property type="project" value="InterPro"/>
</dbReference>
<keyword evidence="7 8" id="KW-0472">Membrane</keyword>
<keyword evidence="2" id="KW-0813">Transport</keyword>
<feature type="transmembrane region" description="Helical" evidence="8">
    <location>
        <begin position="149"/>
        <end position="168"/>
    </location>
</feature>
<dbReference type="InterPro" id="IPR039421">
    <property type="entry name" value="Type_1_exporter"/>
</dbReference>
<dbReference type="PANTHER" id="PTHR43394:SF1">
    <property type="entry name" value="ATP-BINDING CASSETTE SUB-FAMILY B MEMBER 10, MITOCHONDRIAL"/>
    <property type="match status" value="1"/>
</dbReference>
<keyword evidence="5" id="KW-0067">ATP-binding</keyword>
<gene>
    <name evidence="11" type="ORF">VC81_04655</name>
</gene>
<dbReference type="GO" id="GO:0005886">
    <property type="term" value="C:plasma membrane"/>
    <property type="evidence" value="ECO:0007669"/>
    <property type="project" value="UniProtKB-SubCell"/>
</dbReference>
<keyword evidence="4" id="KW-0547">Nucleotide-binding</keyword>
<evidence type="ECO:0000256" key="1">
    <source>
        <dbReference type="ARBA" id="ARBA00004651"/>
    </source>
</evidence>
<dbReference type="SUPFAM" id="SSF90123">
    <property type="entry name" value="ABC transporter transmembrane region"/>
    <property type="match status" value="1"/>
</dbReference>
<dbReference type="EMBL" id="JZCR01000011">
    <property type="protein sequence ID" value="KJW13037.1"/>
    <property type="molecule type" value="Genomic_DNA"/>
</dbReference>
<protein>
    <submittedName>
        <fullName evidence="11">Multidrug ABC transporter permease</fullName>
    </submittedName>
</protein>
<evidence type="ECO:0000313" key="11">
    <source>
        <dbReference type="EMBL" id="KJW13037.1"/>
    </source>
</evidence>
<dbReference type="PROSITE" id="PS50929">
    <property type="entry name" value="ABC_TM1F"/>
    <property type="match status" value="1"/>
</dbReference>
<feature type="domain" description="ABC transporter" evidence="9">
    <location>
        <begin position="354"/>
        <end position="588"/>
    </location>
</feature>
<comment type="subcellular location">
    <subcellularLocation>
        <location evidence="1">Cell membrane</location>
        <topology evidence="1">Multi-pass membrane protein</topology>
    </subcellularLocation>
</comment>
<dbReference type="PROSITE" id="PS00211">
    <property type="entry name" value="ABC_TRANSPORTER_1"/>
    <property type="match status" value="1"/>
</dbReference>
<dbReference type="PATRIC" id="fig|216463.3.peg.34"/>
<dbReference type="InterPro" id="IPR011527">
    <property type="entry name" value="ABC1_TM_dom"/>
</dbReference>
<dbReference type="InterPro" id="IPR036640">
    <property type="entry name" value="ABC1_TM_sf"/>
</dbReference>
<organism evidence="11 12">
    <name type="scientific">Levilactobacillus spicheri</name>
    <dbReference type="NCBI Taxonomy" id="216463"/>
    <lineage>
        <taxon>Bacteria</taxon>
        <taxon>Bacillati</taxon>
        <taxon>Bacillota</taxon>
        <taxon>Bacilli</taxon>
        <taxon>Lactobacillales</taxon>
        <taxon>Lactobacillaceae</taxon>
        <taxon>Levilactobacillus</taxon>
    </lineage>
</organism>
<feature type="transmembrane region" description="Helical" evidence="8">
    <location>
        <begin position="21"/>
        <end position="43"/>
    </location>
</feature>
<dbReference type="Gene3D" id="3.40.50.300">
    <property type="entry name" value="P-loop containing nucleotide triphosphate hydrolases"/>
    <property type="match status" value="1"/>
</dbReference>
<dbReference type="PANTHER" id="PTHR43394">
    <property type="entry name" value="ATP-DEPENDENT PERMEASE MDL1, MITOCHONDRIAL"/>
    <property type="match status" value="1"/>
</dbReference>
<dbReference type="CDD" id="cd18547">
    <property type="entry name" value="ABC_6TM_Tm288_like"/>
    <property type="match status" value="1"/>
</dbReference>
<keyword evidence="6 8" id="KW-1133">Transmembrane helix</keyword>
<evidence type="ECO:0000256" key="5">
    <source>
        <dbReference type="ARBA" id="ARBA00022840"/>
    </source>
</evidence>
<evidence type="ECO:0000256" key="6">
    <source>
        <dbReference type="ARBA" id="ARBA00022989"/>
    </source>
</evidence>
<name>A0A0F3RW78_9LACO</name>
<keyword evidence="3 8" id="KW-0812">Transmembrane</keyword>
<evidence type="ECO:0000256" key="3">
    <source>
        <dbReference type="ARBA" id="ARBA00022692"/>
    </source>
</evidence>
<dbReference type="AlphaFoldDB" id="A0A0F3RW78"/>
<dbReference type="STRING" id="216463.VC81_04655"/>
<feature type="transmembrane region" description="Helical" evidence="8">
    <location>
        <begin position="271"/>
        <end position="299"/>
    </location>
</feature>
<feature type="transmembrane region" description="Helical" evidence="8">
    <location>
        <begin position="174"/>
        <end position="193"/>
    </location>
</feature>